<dbReference type="AlphaFoldDB" id="A0A3A4KMD4"/>
<evidence type="ECO:0000256" key="3">
    <source>
        <dbReference type="ARBA" id="ARBA00023285"/>
    </source>
</evidence>
<dbReference type="Gene3D" id="3.20.20.240">
    <property type="entry name" value="Methylmalonyl-CoA mutase"/>
    <property type="match status" value="1"/>
</dbReference>
<protein>
    <submittedName>
        <fullName evidence="4">Methylaspartate mutase</fullName>
    </submittedName>
</protein>
<organism evidence="4 5">
    <name type="scientific">Nocardia panacis</name>
    <dbReference type="NCBI Taxonomy" id="2340916"/>
    <lineage>
        <taxon>Bacteria</taxon>
        <taxon>Bacillati</taxon>
        <taxon>Actinomycetota</taxon>
        <taxon>Actinomycetes</taxon>
        <taxon>Mycobacteriales</taxon>
        <taxon>Nocardiaceae</taxon>
        <taxon>Nocardia</taxon>
    </lineage>
</organism>
<dbReference type="Proteomes" id="UP000266677">
    <property type="component" value="Unassembled WGS sequence"/>
</dbReference>
<dbReference type="RefSeq" id="WP_120043753.1">
    <property type="nucleotide sequence ID" value="NZ_QZFU01000036.1"/>
</dbReference>
<keyword evidence="3" id="KW-0170">Cobalt</keyword>
<dbReference type="OrthoDB" id="5332339at2"/>
<dbReference type="SUPFAM" id="SSF51703">
    <property type="entry name" value="Cobalamin (vitamin B12)-dependent enzymes"/>
    <property type="match status" value="1"/>
</dbReference>
<dbReference type="GO" id="GO:0031419">
    <property type="term" value="F:cobalamin binding"/>
    <property type="evidence" value="ECO:0007669"/>
    <property type="project" value="UniProtKB-KW"/>
</dbReference>
<gene>
    <name evidence="4" type="ORF">D5S18_26175</name>
</gene>
<dbReference type="GO" id="GO:0050097">
    <property type="term" value="F:methylaspartate mutase activity"/>
    <property type="evidence" value="ECO:0007669"/>
    <property type="project" value="InterPro"/>
</dbReference>
<dbReference type="InterPro" id="IPR016176">
    <property type="entry name" value="Cbl-dep_enz_cat"/>
</dbReference>
<keyword evidence="2" id="KW-0413">Isomerase</keyword>
<name>A0A3A4KMD4_9NOCA</name>
<evidence type="ECO:0000256" key="2">
    <source>
        <dbReference type="ARBA" id="ARBA00023235"/>
    </source>
</evidence>
<proteinExistence type="predicted"/>
<accession>A0A3A4KMD4</accession>
<evidence type="ECO:0000313" key="4">
    <source>
        <dbReference type="EMBL" id="RJO70696.1"/>
    </source>
</evidence>
<evidence type="ECO:0000256" key="1">
    <source>
        <dbReference type="ARBA" id="ARBA00022628"/>
    </source>
</evidence>
<evidence type="ECO:0000313" key="5">
    <source>
        <dbReference type="Proteomes" id="UP000266677"/>
    </source>
</evidence>
<dbReference type="InterPro" id="IPR006396">
    <property type="entry name" value="Glu_mut_E"/>
</dbReference>
<keyword evidence="5" id="KW-1185">Reference proteome</keyword>
<dbReference type="GO" id="GO:0019670">
    <property type="term" value="P:anaerobic L-glutamate catabolic process"/>
    <property type="evidence" value="ECO:0007669"/>
    <property type="project" value="InterPro"/>
</dbReference>
<comment type="caution">
    <text evidence="4">The sequence shown here is derived from an EMBL/GenBank/DDBJ whole genome shotgun (WGS) entry which is preliminary data.</text>
</comment>
<reference evidence="4 5" key="1">
    <citation type="submission" date="2018-09" db="EMBL/GenBank/DDBJ databases">
        <title>YIM PH21274 draft genome.</title>
        <authorList>
            <person name="Miao C."/>
        </authorList>
    </citation>
    <scope>NUCLEOTIDE SEQUENCE [LARGE SCALE GENOMIC DNA]</scope>
    <source>
        <strain evidence="4 5">YIM PH 21724</strain>
    </source>
</reference>
<dbReference type="EMBL" id="QZFU01000036">
    <property type="protein sequence ID" value="RJO70696.1"/>
    <property type="molecule type" value="Genomic_DNA"/>
</dbReference>
<dbReference type="Pfam" id="PF06368">
    <property type="entry name" value="Met_asp_mut_E"/>
    <property type="match status" value="1"/>
</dbReference>
<keyword evidence="1" id="KW-0846">Cobalamin</keyword>
<sequence>MGGHLDRFVADCARSGRLVVQPRMGFGSPAAMRAGLARVAALDFPVVGTLTLDSYNRIGDHVTPLQRLAAGEELNGYPLVSHPVAVTTALLDELYGPGFPVQLRHGTALPLHVFRRLIEVGLDATEGGPVSYCLPYSRIPLARAVAEWAESCRLLGGETEAGHIESFGGCMLGQLCPPSLLIAIAVLEGCFFRQHGVRHLSLSYAQGTLEAQDRGAIMALRALADSYLGDTTWHVVLYSYMGLFPRTPDGATRLIRDSARLARDAGCERLIVKTVSEAWQIPSVSENVAALRLAAAESAGPPAPGTRVEREFRDEILAEARALIDTVLNLNTDIGAALVEAFARGLLDIPFCLHADNHAATTCLIDERGALVWGSRGSLPLPEGSGRTGRALTSDQLFTMLNHVASRYDAARELAVDPR</sequence>
<dbReference type="PIRSF" id="PIRSF001495">
    <property type="entry name" value="Met_asp_mut_epsi"/>
    <property type="match status" value="1"/>
</dbReference>